<dbReference type="Pfam" id="PF18711">
    <property type="entry name" value="TxDE"/>
    <property type="match status" value="1"/>
</dbReference>
<dbReference type="InterPro" id="IPR040553">
    <property type="entry name" value="TxDE"/>
</dbReference>
<name>A0A4V5PZ25_9BACL</name>
<dbReference type="Proteomes" id="UP000310541">
    <property type="component" value="Unassembled WGS sequence"/>
</dbReference>
<dbReference type="Gene3D" id="3.10.180.10">
    <property type="entry name" value="2,3-Dihydroxybiphenyl 1,2-Dioxygenase, domain 1"/>
    <property type="match status" value="1"/>
</dbReference>
<evidence type="ECO:0000313" key="2">
    <source>
        <dbReference type="EMBL" id="TKD72298.1"/>
    </source>
</evidence>
<accession>A0A4V5PZ25</accession>
<gene>
    <name evidence="2" type="ORF">FBF83_05775</name>
</gene>
<reference evidence="2 3" key="1">
    <citation type="submission" date="2019-04" db="EMBL/GenBank/DDBJ databases">
        <title>Genome sequence of Bacillus hwajinpoensis strain Y2.</title>
        <authorList>
            <person name="Fair J.L."/>
            <person name="Maclea K.S."/>
        </authorList>
    </citation>
    <scope>NUCLEOTIDE SEQUENCE [LARGE SCALE GENOMIC DNA]</scope>
    <source>
        <strain evidence="2 3">Y2</strain>
    </source>
</reference>
<protein>
    <submittedName>
        <fullName evidence="2">Glyoxalase</fullName>
    </submittedName>
</protein>
<dbReference type="OrthoDB" id="2703022at2"/>
<dbReference type="PROSITE" id="PS51819">
    <property type="entry name" value="VOC"/>
    <property type="match status" value="1"/>
</dbReference>
<dbReference type="AlphaFoldDB" id="A0A4V5PZ25"/>
<comment type="caution">
    <text evidence="2">The sequence shown here is derived from an EMBL/GenBank/DDBJ whole genome shotgun (WGS) entry which is preliminary data.</text>
</comment>
<feature type="domain" description="VOC" evidence="1">
    <location>
        <begin position="2"/>
        <end position="116"/>
    </location>
</feature>
<organism evidence="2 3">
    <name type="scientific">Guptibacillus hwajinpoensis</name>
    <dbReference type="NCBI Taxonomy" id="208199"/>
    <lineage>
        <taxon>Bacteria</taxon>
        <taxon>Bacillati</taxon>
        <taxon>Bacillota</taxon>
        <taxon>Bacilli</taxon>
        <taxon>Bacillales</taxon>
        <taxon>Guptibacillaceae</taxon>
        <taxon>Guptibacillus</taxon>
    </lineage>
</organism>
<dbReference type="InterPro" id="IPR029068">
    <property type="entry name" value="Glyas_Bleomycin-R_OHBP_Dase"/>
</dbReference>
<dbReference type="RefSeq" id="WP_136946149.1">
    <property type="nucleotide sequence ID" value="NZ_SWFM01000001.1"/>
</dbReference>
<evidence type="ECO:0000313" key="3">
    <source>
        <dbReference type="Proteomes" id="UP000310541"/>
    </source>
</evidence>
<dbReference type="InterPro" id="IPR037523">
    <property type="entry name" value="VOC_core"/>
</dbReference>
<sequence length="240" mass="27306">MYINKLTLYSHVVNDLRDFYVEKFGFRLVKSDKSGFEIKVGKSVLAFKQTTNSTTPFYHFAFTIPVNKFKEAKAWAKEKVTLTKEENKDEIFFMHINAQSFYFIDPAGNIVELISRKLTAPCSETLGFSVEEILTISEINLTTTKVDSVGEELLAFGIPVRDDEPLQNDSLNFLGEAEGGSFILLGPANRRWIFSNQYSVPYPLIIEVDNIKQIELNGRGEVHLSYKKRSVPQRFNALGD</sequence>
<dbReference type="SUPFAM" id="SSF54593">
    <property type="entry name" value="Glyoxalase/Bleomycin resistance protein/Dihydroxybiphenyl dioxygenase"/>
    <property type="match status" value="1"/>
</dbReference>
<proteinExistence type="predicted"/>
<dbReference type="EMBL" id="SWFM01000001">
    <property type="protein sequence ID" value="TKD72298.1"/>
    <property type="molecule type" value="Genomic_DNA"/>
</dbReference>
<evidence type="ECO:0000259" key="1">
    <source>
        <dbReference type="PROSITE" id="PS51819"/>
    </source>
</evidence>